<dbReference type="Pfam" id="PF22666">
    <property type="entry name" value="Glyco_hydro_2_N2"/>
    <property type="match status" value="1"/>
</dbReference>
<dbReference type="InterPro" id="IPR016035">
    <property type="entry name" value="Acyl_Trfase/lysoPLipase"/>
</dbReference>
<accession>A0AAD4KRB9</accession>
<feature type="domain" description="PNPLA" evidence="5">
    <location>
        <begin position="11"/>
        <end position="267"/>
    </location>
</feature>
<dbReference type="Gene3D" id="3.40.1090.10">
    <property type="entry name" value="Cytosolic phospholipase A2 catalytic domain"/>
    <property type="match status" value="1"/>
</dbReference>
<gene>
    <name evidence="6" type="ORF">BGW36DRAFT_429914</name>
</gene>
<dbReference type="GO" id="GO:0016042">
    <property type="term" value="P:lipid catabolic process"/>
    <property type="evidence" value="ECO:0007669"/>
    <property type="project" value="UniProtKB-KW"/>
</dbReference>
<sequence length="526" mass="59667">MADPWDEWTLLSIDGGGVRGFASLLFLKALMREIARVEENDFLLSSILQDTPGADTKPGSSSFYPCDAVLPSGDPQNSPYLPCHYFDFIVGSGTGGLIALMLGRLRMTAYDACEQYIRFANRVYGRPRTFHCRRLPPLWAQETKYNTYSLDATIREISNAYDSDAHVGLKHTPLAAPSDICKTIVTACGKRTKSSREKTYLFRSYNHFANKETGSSHRNPSAASGDAIWEVGHATMAAPSYFEKLEIENLTFKHGGMRVNNATEDVLDELQVLESAQKPGVVVSLGTGARHHTSIGNGRIADLFASFTGFFASMVDTDKVHKRVKRRPELADCYFRFNDRSRDWNGVIMDQWIPTYESERKREPGQITMDRMANIVAKYLESGGQEEMAKCAEQLVRFRRRRLSANPDRWERFASVSTFTCPECPNIDSFTNRSEFKNHIEQSFHKSASFTLDNSRQAWSYHERRRSSLKIPDPYIGSNEYDVQWVGEQKWEYRTIFSHGNCNAEAAVKYVLRFNDLETLATVSLN</sequence>
<dbReference type="GO" id="GO:0016020">
    <property type="term" value="C:membrane"/>
    <property type="evidence" value="ECO:0007669"/>
    <property type="project" value="TreeGrafter"/>
</dbReference>
<dbReference type="AlphaFoldDB" id="A0AAD4KRB9"/>
<dbReference type="GO" id="GO:0019369">
    <property type="term" value="P:arachidonate metabolic process"/>
    <property type="evidence" value="ECO:0007669"/>
    <property type="project" value="TreeGrafter"/>
</dbReference>
<reference evidence="6" key="1">
    <citation type="submission" date="2021-12" db="EMBL/GenBank/DDBJ databases">
        <title>Convergent genome expansion in fungi linked to evolution of root-endophyte symbiosis.</title>
        <authorList>
            <consortium name="DOE Joint Genome Institute"/>
            <person name="Ke Y.-H."/>
            <person name="Bonito G."/>
            <person name="Liao H.-L."/>
            <person name="Looney B."/>
            <person name="Rojas-Flechas A."/>
            <person name="Nash J."/>
            <person name="Hameed K."/>
            <person name="Schadt C."/>
            <person name="Martin F."/>
            <person name="Crous P.W."/>
            <person name="Miettinen O."/>
            <person name="Magnuson J.K."/>
            <person name="Labbe J."/>
            <person name="Jacobson D."/>
            <person name="Doktycz M.J."/>
            <person name="Veneault-Fourrey C."/>
            <person name="Kuo A."/>
            <person name="Mondo S."/>
            <person name="Calhoun S."/>
            <person name="Riley R."/>
            <person name="Ohm R."/>
            <person name="LaButti K."/>
            <person name="Andreopoulos B."/>
            <person name="Pangilinan J."/>
            <person name="Nolan M."/>
            <person name="Tritt A."/>
            <person name="Clum A."/>
            <person name="Lipzen A."/>
            <person name="Daum C."/>
            <person name="Barry K."/>
            <person name="Grigoriev I.V."/>
            <person name="Vilgalys R."/>
        </authorList>
    </citation>
    <scope>NUCLEOTIDE SEQUENCE</scope>
    <source>
        <strain evidence="6">PMI_201</strain>
    </source>
</reference>
<feature type="short sequence motif" description="GXGXXG" evidence="4">
    <location>
        <begin position="15"/>
        <end position="20"/>
    </location>
</feature>
<evidence type="ECO:0000256" key="3">
    <source>
        <dbReference type="ARBA" id="ARBA00023098"/>
    </source>
</evidence>
<dbReference type="InterPro" id="IPR002641">
    <property type="entry name" value="PNPLA_dom"/>
</dbReference>
<dbReference type="PROSITE" id="PS51635">
    <property type="entry name" value="PNPLA"/>
    <property type="match status" value="1"/>
</dbReference>
<dbReference type="SUPFAM" id="SSF49785">
    <property type="entry name" value="Galactose-binding domain-like"/>
    <property type="match status" value="1"/>
</dbReference>
<dbReference type="SUPFAM" id="SSF52151">
    <property type="entry name" value="FabD/lysophospholipase-like"/>
    <property type="match status" value="1"/>
</dbReference>
<evidence type="ECO:0000313" key="6">
    <source>
        <dbReference type="EMBL" id="KAH8693887.1"/>
    </source>
</evidence>
<comment type="caution">
    <text evidence="6">The sequence shown here is derived from an EMBL/GenBank/DDBJ whole genome shotgun (WGS) entry which is preliminary data.</text>
</comment>
<evidence type="ECO:0000259" key="5">
    <source>
        <dbReference type="PROSITE" id="PS51635"/>
    </source>
</evidence>
<dbReference type="InterPro" id="IPR008979">
    <property type="entry name" value="Galactose-bd-like_sf"/>
</dbReference>
<evidence type="ECO:0000256" key="4">
    <source>
        <dbReference type="PROSITE-ProRule" id="PRU01161"/>
    </source>
</evidence>
<organism evidence="6 7">
    <name type="scientific">Talaromyces proteolyticus</name>
    <dbReference type="NCBI Taxonomy" id="1131652"/>
    <lineage>
        <taxon>Eukaryota</taxon>
        <taxon>Fungi</taxon>
        <taxon>Dikarya</taxon>
        <taxon>Ascomycota</taxon>
        <taxon>Pezizomycotina</taxon>
        <taxon>Eurotiomycetes</taxon>
        <taxon>Eurotiomycetidae</taxon>
        <taxon>Eurotiales</taxon>
        <taxon>Trichocomaceae</taxon>
        <taxon>Talaromyces</taxon>
        <taxon>Talaromyces sect. Bacilispori</taxon>
    </lineage>
</organism>
<dbReference type="GO" id="GO:0047499">
    <property type="term" value="F:calcium-independent phospholipase A2 activity"/>
    <property type="evidence" value="ECO:0007669"/>
    <property type="project" value="TreeGrafter"/>
</dbReference>
<dbReference type="InterPro" id="IPR054593">
    <property type="entry name" value="Beta-mannosidase-like_N2"/>
</dbReference>
<dbReference type="PANTHER" id="PTHR24185:SF1">
    <property type="entry name" value="CALCIUM-INDEPENDENT PHOSPHOLIPASE A2-GAMMA"/>
    <property type="match status" value="1"/>
</dbReference>
<dbReference type="EMBL" id="JAJTJA010000009">
    <property type="protein sequence ID" value="KAH8693887.1"/>
    <property type="molecule type" value="Genomic_DNA"/>
</dbReference>
<protein>
    <submittedName>
        <fullName evidence="6">Acyl transferase/acyl hydrolase/lysophospholipase</fullName>
    </submittedName>
</protein>
<dbReference type="GO" id="GO:0046486">
    <property type="term" value="P:glycerolipid metabolic process"/>
    <property type="evidence" value="ECO:0007669"/>
    <property type="project" value="UniProtKB-ARBA"/>
</dbReference>
<evidence type="ECO:0000256" key="2">
    <source>
        <dbReference type="ARBA" id="ARBA00022963"/>
    </source>
</evidence>
<evidence type="ECO:0000256" key="1">
    <source>
        <dbReference type="ARBA" id="ARBA00022801"/>
    </source>
</evidence>
<keyword evidence="1 6" id="KW-0378">Hydrolase</keyword>
<keyword evidence="7" id="KW-1185">Reference proteome</keyword>
<keyword evidence="6" id="KW-0808">Transferase</keyword>
<evidence type="ECO:0000313" key="7">
    <source>
        <dbReference type="Proteomes" id="UP001201262"/>
    </source>
</evidence>
<dbReference type="PANTHER" id="PTHR24185">
    <property type="entry name" value="CALCIUM-INDEPENDENT PHOSPHOLIPASE A2-GAMMA"/>
    <property type="match status" value="1"/>
</dbReference>
<dbReference type="Proteomes" id="UP001201262">
    <property type="component" value="Unassembled WGS sequence"/>
</dbReference>
<proteinExistence type="predicted"/>
<dbReference type="GO" id="GO:0016740">
    <property type="term" value="F:transferase activity"/>
    <property type="evidence" value="ECO:0007669"/>
    <property type="project" value="UniProtKB-KW"/>
</dbReference>
<keyword evidence="3" id="KW-0443">Lipid metabolism</keyword>
<comment type="caution">
    <text evidence="4">Lacks conserved residue(s) required for the propagation of feature annotation.</text>
</comment>
<dbReference type="GO" id="GO:0004553">
    <property type="term" value="F:hydrolase activity, hydrolyzing O-glycosyl compounds"/>
    <property type="evidence" value="ECO:0007669"/>
    <property type="project" value="UniProtKB-ARBA"/>
</dbReference>
<name>A0AAD4KRB9_9EURO</name>
<dbReference type="RefSeq" id="XP_046069557.1">
    <property type="nucleotide sequence ID" value="XM_046220760.1"/>
</dbReference>
<dbReference type="GeneID" id="70251047"/>
<keyword evidence="2" id="KW-0442">Lipid degradation</keyword>
<dbReference type="Gene3D" id="2.60.120.260">
    <property type="entry name" value="Galactose-binding domain-like"/>
    <property type="match status" value="1"/>
</dbReference>
<dbReference type="Pfam" id="PF01734">
    <property type="entry name" value="Patatin"/>
    <property type="match status" value="1"/>
</dbReference>